<gene>
    <name evidence="1" type="ORF">ACFSGX_05840</name>
</gene>
<name>A0ABW4TY04_9SPHN</name>
<dbReference type="Proteomes" id="UP001597400">
    <property type="component" value="Unassembled WGS sequence"/>
</dbReference>
<evidence type="ECO:0000313" key="1">
    <source>
        <dbReference type="EMBL" id="MFD1950284.1"/>
    </source>
</evidence>
<proteinExistence type="predicted"/>
<dbReference type="EMBL" id="JBHUGS010000002">
    <property type="protein sequence ID" value="MFD1950284.1"/>
    <property type="molecule type" value="Genomic_DNA"/>
</dbReference>
<dbReference type="RefSeq" id="WP_380928271.1">
    <property type="nucleotide sequence ID" value="NZ_JBHUGS010000002.1"/>
</dbReference>
<accession>A0ABW4TY04</accession>
<sequence length="302" mass="31648">MHEPSPRTSRLLVAGSVAAIVLLGGGGFLLGRSTVPAPSPAAVSPTPAPAAAPAVPETPAVRLLSRGDMIAIGNAAADATSSGEKMPERVDASEGARFQIDLPFGCEGPAAEDSRDPFQWRYDTASSSLRISVAPAVFDPQEWLGKPVSGDTAVTPPAANEEAIEGFWVARPWSSRETCVSGSAPAASATPFGIDAVTLPGQTLGLAQIFTAEDSRNARRGGKPYESVRRMDAADLKIDRGLRVRLRGRIARFPDGATVRCRQPAGREQRPACLVAATFDDVAIENPATDETMATWASTSRT</sequence>
<reference evidence="2" key="1">
    <citation type="journal article" date="2019" name="Int. J. Syst. Evol. Microbiol.">
        <title>The Global Catalogue of Microorganisms (GCM) 10K type strain sequencing project: providing services to taxonomists for standard genome sequencing and annotation.</title>
        <authorList>
            <consortium name="The Broad Institute Genomics Platform"/>
            <consortium name="The Broad Institute Genome Sequencing Center for Infectious Disease"/>
            <person name="Wu L."/>
            <person name="Ma J."/>
        </authorList>
    </citation>
    <scope>NUCLEOTIDE SEQUENCE [LARGE SCALE GENOMIC DNA]</scope>
    <source>
        <strain evidence="2">CGMCC 1.12702</strain>
    </source>
</reference>
<comment type="caution">
    <text evidence="1">The sequence shown here is derived from an EMBL/GenBank/DDBJ whole genome shotgun (WGS) entry which is preliminary data.</text>
</comment>
<keyword evidence="2" id="KW-1185">Reference proteome</keyword>
<organism evidence="1 2">
    <name type="scientific">Sphingomonas arantia</name>
    <dbReference type="NCBI Taxonomy" id="1460676"/>
    <lineage>
        <taxon>Bacteria</taxon>
        <taxon>Pseudomonadati</taxon>
        <taxon>Pseudomonadota</taxon>
        <taxon>Alphaproteobacteria</taxon>
        <taxon>Sphingomonadales</taxon>
        <taxon>Sphingomonadaceae</taxon>
        <taxon>Sphingomonas</taxon>
    </lineage>
</organism>
<evidence type="ECO:0000313" key="2">
    <source>
        <dbReference type="Proteomes" id="UP001597400"/>
    </source>
</evidence>
<protein>
    <submittedName>
        <fullName evidence="1">Uncharacterized protein</fullName>
    </submittedName>
</protein>